<feature type="transmembrane region" description="Helical" evidence="1">
    <location>
        <begin position="12"/>
        <end position="28"/>
    </location>
</feature>
<gene>
    <name evidence="2" type="ORF">FK492_24440</name>
</gene>
<evidence type="ECO:0000313" key="3">
    <source>
        <dbReference type="Proteomes" id="UP000319715"/>
    </source>
</evidence>
<evidence type="ECO:0000313" key="2">
    <source>
        <dbReference type="EMBL" id="TQC56091.1"/>
    </source>
</evidence>
<protein>
    <submittedName>
        <fullName evidence="2">Undecaprenyl-diphosphatase</fullName>
    </submittedName>
</protein>
<reference evidence="2 3" key="1">
    <citation type="submission" date="2019-06" db="EMBL/GenBank/DDBJ databases">
        <title>Pantoea dispersa Assembly.</title>
        <authorList>
            <person name="Wang J."/>
        </authorList>
    </citation>
    <scope>NUCLEOTIDE SEQUENCE [LARGE SCALE GENOMIC DNA]</scope>
    <source>
        <strain evidence="3">bio</strain>
    </source>
</reference>
<comment type="caution">
    <text evidence="2">The sequence shown here is derived from an EMBL/GenBank/DDBJ whole genome shotgun (WGS) entry which is preliminary data.</text>
</comment>
<sequence length="29" mass="3175">GYIKSHRFTACAVYRIVLGAALLLWLPAA</sequence>
<evidence type="ECO:0000256" key="1">
    <source>
        <dbReference type="SAM" id="Phobius"/>
    </source>
</evidence>
<proteinExistence type="predicted"/>
<feature type="non-terminal residue" evidence="2">
    <location>
        <position position="1"/>
    </location>
</feature>
<name>A0ABY2ZQX6_9GAMM</name>
<keyword evidence="1" id="KW-1133">Transmembrane helix</keyword>
<keyword evidence="1" id="KW-0472">Membrane</keyword>
<organism evidence="2 3">
    <name type="scientific">Pantoea dispersa</name>
    <dbReference type="NCBI Taxonomy" id="59814"/>
    <lineage>
        <taxon>Bacteria</taxon>
        <taxon>Pseudomonadati</taxon>
        <taxon>Pseudomonadota</taxon>
        <taxon>Gammaproteobacteria</taxon>
        <taxon>Enterobacterales</taxon>
        <taxon>Erwiniaceae</taxon>
        <taxon>Pantoea</taxon>
    </lineage>
</organism>
<accession>A0ABY2ZQX6</accession>
<keyword evidence="3" id="KW-1185">Reference proteome</keyword>
<dbReference type="Proteomes" id="UP000319715">
    <property type="component" value="Unassembled WGS sequence"/>
</dbReference>
<dbReference type="EMBL" id="VICF01000214">
    <property type="protein sequence ID" value="TQC56091.1"/>
    <property type="molecule type" value="Genomic_DNA"/>
</dbReference>
<keyword evidence="1" id="KW-0812">Transmembrane</keyword>